<dbReference type="PRINTS" id="PR01217">
    <property type="entry name" value="PRICHEXTENSN"/>
</dbReference>
<name>A0A1M4E2R1_9ACTN</name>
<organism evidence="2">
    <name type="scientific">Nonomuraea gerenzanensis</name>
    <dbReference type="NCBI Taxonomy" id="93944"/>
    <lineage>
        <taxon>Bacteria</taxon>
        <taxon>Bacillati</taxon>
        <taxon>Actinomycetota</taxon>
        <taxon>Actinomycetes</taxon>
        <taxon>Streptosporangiales</taxon>
        <taxon>Streptosporangiaceae</taxon>
        <taxon>Nonomuraea</taxon>
    </lineage>
</organism>
<protein>
    <submittedName>
        <fullName evidence="2">Uncharacterized protein</fullName>
    </submittedName>
</protein>
<reference evidence="2" key="1">
    <citation type="submission" date="2016-04" db="EMBL/GenBank/DDBJ databases">
        <authorList>
            <person name="Evans L.H."/>
            <person name="Alamgir A."/>
            <person name="Owens N."/>
            <person name="Weber N.D."/>
            <person name="Virtaneva K."/>
            <person name="Barbian K."/>
            <person name="Babar A."/>
            <person name="Rosenke K."/>
        </authorList>
    </citation>
    <scope>NUCLEOTIDE SEQUENCE</scope>
    <source>
        <strain evidence="2">Nono1</strain>
    </source>
</reference>
<gene>
    <name evidence="2" type="ORF">BN4615_P2590</name>
</gene>
<accession>A0A1M4E2R1</accession>
<evidence type="ECO:0000256" key="1">
    <source>
        <dbReference type="SAM" id="MobiDB-lite"/>
    </source>
</evidence>
<evidence type="ECO:0000313" key="2">
    <source>
        <dbReference type="EMBL" id="SBO93076.1"/>
    </source>
</evidence>
<feature type="compositionally biased region" description="Basic residues" evidence="1">
    <location>
        <begin position="98"/>
        <end position="109"/>
    </location>
</feature>
<feature type="region of interest" description="Disordered" evidence="1">
    <location>
        <begin position="41"/>
        <end position="174"/>
    </location>
</feature>
<feature type="compositionally biased region" description="Pro residues" evidence="1">
    <location>
        <begin position="45"/>
        <end position="54"/>
    </location>
</feature>
<sequence length="174" mass="18689">MNAALEQLSHGDDGGHVLVLQVLAPCGWARFSVVPRQRVVCRPDAPNPLPPGTWPGPMARSAMGHAKSACGHRPSKSLPPTPPQADRLRSNGHPPLPRPHHALIPRSPHKPPLLSIKPRSETEPPKTAATPERTYPTPTPPTTPVTSTSTPQPHPHADTPSPTSAPSRRHAFPW</sequence>
<dbReference type="AlphaFoldDB" id="A0A1M4E2R1"/>
<proteinExistence type="predicted"/>
<dbReference type="EMBL" id="LT559118">
    <property type="protein sequence ID" value="SBO93076.1"/>
    <property type="molecule type" value="Genomic_DNA"/>
</dbReference>